<proteinExistence type="predicted"/>
<dbReference type="EMBL" id="FOLQ01000045">
    <property type="protein sequence ID" value="SFF30821.1"/>
    <property type="molecule type" value="Genomic_DNA"/>
</dbReference>
<evidence type="ECO:0000313" key="2">
    <source>
        <dbReference type="EMBL" id="SFF30821.1"/>
    </source>
</evidence>
<name>A0A1I2HR14_9BACT</name>
<gene>
    <name evidence="2" type="ORF">SAMN05216167_14518</name>
</gene>
<dbReference type="RefSeq" id="WP_093835027.1">
    <property type="nucleotide sequence ID" value="NZ_FOLQ01000045.1"/>
</dbReference>
<evidence type="ECO:0000256" key="1">
    <source>
        <dbReference type="SAM" id="Phobius"/>
    </source>
</evidence>
<keyword evidence="3" id="KW-1185">Reference proteome</keyword>
<keyword evidence="1" id="KW-1133">Transmembrane helix</keyword>
<keyword evidence="1" id="KW-0812">Transmembrane</keyword>
<reference evidence="2 3" key="1">
    <citation type="submission" date="2016-10" db="EMBL/GenBank/DDBJ databases">
        <authorList>
            <person name="de Groot N.N."/>
        </authorList>
    </citation>
    <scope>NUCLEOTIDE SEQUENCE [LARGE SCALE GENOMIC DNA]</scope>
    <source>
        <strain evidence="2 3">DSM 26130</strain>
    </source>
</reference>
<sequence>MKTVVVALKAVGIALLCLISIPFLFFFFLQSTDGPEIDSQELVNSQPFQHLHQLVHQLDNTRDIVVLPRNEYIVIDKLAVNLANRTFGRGQVRVQGIDESYKLANWHKFSSLDSLLAPQHLDSTTVYQITKAMKTTNVESIEITYKVIAYRWKPTSWRYSEEGILYVEDDMVNRSQYKLFEALGPNFYHYARLPD</sequence>
<feature type="transmembrane region" description="Helical" evidence="1">
    <location>
        <begin position="6"/>
        <end position="29"/>
    </location>
</feature>
<organism evidence="2 3">
    <name type="scientific">Spirosoma endophyticum</name>
    <dbReference type="NCBI Taxonomy" id="662367"/>
    <lineage>
        <taxon>Bacteria</taxon>
        <taxon>Pseudomonadati</taxon>
        <taxon>Bacteroidota</taxon>
        <taxon>Cytophagia</taxon>
        <taxon>Cytophagales</taxon>
        <taxon>Cytophagaceae</taxon>
        <taxon>Spirosoma</taxon>
    </lineage>
</organism>
<evidence type="ECO:0000313" key="3">
    <source>
        <dbReference type="Proteomes" id="UP000198598"/>
    </source>
</evidence>
<protein>
    <submittedName>
        <fullName evidence="2">Uncharacterized protein</fullName>
    </submittedName>
</protein>
<dbReference type="OrthoDB" id="9830179at2"/>
<dbReference type="Proteomes" id="UP000198598">
    <property type="component" value="Unassembled WGS sequence"/>
</dbReference>
<dbReference type="AlphaFoldDB" id="A0A1I2HR14"/>
<keyword evidence="1" id="KW-0472">Membrane</keyword>
<accession>A0A1I2HR14</accession>